<accession>A0A0F8ZBH8</accession>
<gene>
    <name evidence="1" type="ORF">LCGC14_3054990</name>
</gene>
<dbReference type="EMBL" id="LAZR01064505">
    <property type="protein sequence ID" value="KKK57386.1"/>
    <property type="molecule type" value="Genomic_DNA"/>
</dbReference>
<protein>
    <submittedName>
        <fullName evidence="1">Uncharacterized protein</fullName>
    </submittedName>
</protein>
<dbReference type="AlphaFoldDB" id="A0A0F8ZBH8"/>
<evidence type="ECO:0000313" key="1">
    <source>
        <dbReference type="EMBL" id="KKK57386.1"/>
    </source>
</evidence>
<name>A0A0F8ZBH8_9ZZZZ</name>
<organism evidence="1">
    <name type="scientific">marine sediment metagenome</name>
    <dbReference type="NCBI Taxonomy" id="412755"/>
    <lineage>
        <taxon>unclassified sequences</taxon>
        <taxon>metagenomes</taxon>
        <taxon>ecological metagenomes</taxon>
    </lineage>
</organism>
<dbReference type="Gene3D" id="6.10.320.10">
    <property type="match status" value="1"/>
</dbReference>
<comment type="caution">
    <text evidence="1">The sequence shown here is derived from an EMBL/GenBank/DDBJ whole genome shotgun (WGS) entry which is preliminary data.</text>
</comment>
<reference evidence="1" key="1">
    <citation type="journal article" date="2015" name="Nature">
        <title>Complex archaea that bridge the gap between prokaryotes and eukaryotes.</title>
        <authorList>
            <person name="Spang A."/>
            <person name="Saw J.H."/>
            <person name="Jorgensen S.L."/>
            <person name="Zaremba-Niedzwiedzka K."/>
            <person name="Martijn J."/>
            <person name="Lind A.E."/>
            <person name="van Eijk R."/>
            <person name="Schleper C."/>
            <person name="Guy L."/>
            <person name="Ettema T.J."/>
        </authorList>
    </citation>
    <scope>NUCLEOTIDE SEQUENCE</scope>
</reference>
<sequence>MLLGAALQELKIKQSKLSRLYDLRRETFNVLENKDVEVDFNEISREIELIVKETRDLKLKIAKTNNEIDVEVEGEKIKIQELILRIGDLRSELSQLEYLKPRGPVYLGGQAVEYIPQKKQDEIANLISKFEEKKAEIDKILQAKNWSTELQ</sequence>
<proteinExistence type="predicted"/>